<dbReference type="Proteomes" id="UP000324222">
    <property type="component" value="Unassembled WGS sequence"/>
</dbReference>
<proteinExistence type="predicted"/>
<comment type="caution">
    <text evidence="1">The sequence shown here is derived from an EMBL/GenBank/DDBJ whole genome shotgun (WGS) entry which is preliminary data.</text>
</comment>
<reference evidence="1 2" key="1">
    <citation type="submission" date="2019-05" db="EMBL/GenBank/DDBJ databases">
        <title>Another draft genome of Portunus trituberculatus and its Hox gene families provides insights of decapod evolution.</title>
        <authorList>
            <person name="Jeong J.-H."/>
            <person name="Song I."/>
            <person name="Kim S."/>
            <person name="Choi T."/>
            <person name="Kim D."/>
            <person name="Ryu S."/>
            <person name="Kim W."/>
        </authorList>
    </citation>
    <scope>NUCLEOTIDE SEQUENCE [LARGE SCALE GENOMIC DNA]</scope>
    <source>
        <tissue evidence="1">Muscle</tissue>
    </source>
</reference>
<sequence>METFSTAFFEAFGKSEPSERQKIPGSTKVRAVQTCLRQRRECCVLPPCREGVGGRIAGQTSLAKHRRRRESQN</sequence>
<protein>
    <submittedName>
        <fullName evidence="1">Uncharacterized protein</fullName>
    </submittedName>
</protein>
<dbReference type="AlphaFoldDB" id="A0A5B7GE79"/>
<name>A0A5B7GE79_PORTR</name>
<dbReference type="EMBL" id="VSRR010013374">
    <property type="protein sequence ID" value="MPC55695.1"/>
    <property type="molecule type" value="Genomic_DNA"/>
</dbReference>
<gene>
    <name evidence="1" type="ORF">E2C01_049639</name>
</gene>
<evidence type="ECO:0000313" key="1">
    <source>
        <dbReference type="EMBL" id="MPC55695.1"/>
    </source>
</evidence>
<keyword evidence="2" id="KW-1185">Reference proteome</keyword>
<accession>A0A5B7GE79</accession>
<organism evidence="1 2">
    <name type="scientific">Portunus trituberculatus</name>
    <name type="common">Swimming crab</name>
    <name type="synonym">Neptunus trituberculatus</name>
    <dbReference type="NCBI Taxonomy" id="210409"/>
    <lineage>
        <taxon>Eukaryota</taxon>
        <taxon>Metazoa</taxon>
        <taxon>Ecdysozoa</taxon>
        <taxon>Arthropoda</taxon>
        <taxon>Crustacea</taxon>
        <taxon>Multicrustacea</taxon>
        <taxon>Malacostraca</taxon>
        <taxon>Eumalacostraca</taxon>
        <taxon>Eucarida</taxon>
        <taxon>Decapoda</taxon>
        <taxon>Pleocyemata</taxon>
        <taxon>Brachyura</taxon>
        <taxon>Eubrachyura</taxon>
        <taxon>Portunoidea</taxon>
        <taxon>Portunidae</taxon>
        <taxon>Portuninae</taxon>
        <taxon>Portunus</taxon>
    </lineage>
</organism>
<evidence type="ECO:0000313" key="2">
    <source>
        <dbReference type="Proteomes" id="UP000324222"/>
    </source>
</evidence>